<dbReference type="Proteomes" id="UP001195965">
    <property type="component" value="Chromosome"/>
</dbReference>
<protein>
    <submittedName>
        <fullName evidence="1">Zinc ribbon domain-containing protein</fullName>
    </submittedName>
</protein>
<dbReference type="EMBL" id="CP127526">
    <property type="protein sequence ID" value="XRI73684.1"/>
    <property type="molecule type" value="Genomic_DNA"/>
</dbReference>
<name>A0ACD5HFN1_9PROT</name>
<reference evidence="1 2" key="1">
    <citation type="journal article" date="2021" name="ISME J.">
        <title>Genomic evolution of the class Acidithiobacillia: deep-branching Proteobacteria living in extreme acidic conditions.</title>
        <authorList>
            <person name="Moya-Beltran A."/>
            <person name="Beard S."/>
            <person name="Rojas-Villalobos C."/>
            <person name="Issotta F."/>
            <person name="Gallardo Y."/>
            <person name="Ulloa R."/>
            <person name="Giaveno A."/>
            <person name="Degli Esposti M."/>
            <person name="Johnson D.B."/>
            <person name="Quatrini R."/>
        </authorList>
    </citation>
    <scope>NUCLEOTIDE SEQUENCE [LARGE SCALE GENOMIC DNA]</scope>
    <source>
        <strain evidence="1 2">GG1-14</strain>
    </source>
</reference>
<gene>
    <name evidence="1" type="ORF">HHS34_000405</name>
</gene>
<accession>A0ACD5HFN1</accession>
<organism evidence="1 2">
    <name type="scientific">Acidithiobacillus montserratensis</name>
    <dbReference type="NCBI Taxonomy" id="2729135"/>
    <lineage>
        <taxon>Bacteria</taxon>
        <taxon>Pseudomonadati</taxon>
        <taxon>Pseudomonadota</taxon>
        <taxon>Acidithiobacillia</taxon>
        <taxon>Acidithiobacillales</taxon>
        <taxon>Acidithiobacillaceae</taxon>
        <taxon>Acidithiobacillus</taxon>
    </lineage>
</organism>
<proteinExistence type="predicted"/>
<sequence length="411" mass="43028">MTTSSMNTAATNSQEINFNILLKALQGLTMFRPMTILSISMFIGFVALLVLSRIGAGIGGFVAVLFAFIGLVAFAALAGAGYLGAGFSLSAVVEERETPGISTSILFGIYTLPRLLGLMLLEGLMVFGLLIVEVILIEICRIPVLGGLLSLVVFPSLFLMNVALTAMFLVAVNLSGPALWFGESVSNALGHVLAVAKSRPGPVFFVLLLLFLLYLIVGGILAALAAYAASFTGALVVGGMGGALQSASYGLSGLMSMFQLPMGNTYGSAMAYMGYHPTFNGALYDYALLIVTAAFFVVVVAIPNTVLQLGLAYLYADSRGLVDREAGTAMVGKVLQKVGSAADAARKKAEEAAQQARQHTQNFAEKRSAKTEDEAVPAAPVANKKHFCNQCGATLEPDEKFCGECGSPTGN</sequence>
<keyword evidence="2" id="KW-1185">Reference proteome</keyword>
<evidence type="ECO:0000313" key="2">
    <source>
        <dbReference type="Proteomes" id="UP001195965"/>
    </source>
</evidence>
<evidence type="ECO:0000313" key="1">
    <source>
        <dbReference type="EMBL" id="XRI73684.1"/>
    </source>
</evidence>